<gene>
    <name evidence="1" type="ORF">L1987_03183</name>
</gene>
<protein>
    <submittedName>
        <fullName evidence="1">Uncharacterized protein</fullName>
    </submittedName>
</protein>
<sequence length="197" mass="22135">MDHISFIKLPQDETPPVHHPKAPMPSLTEFIKTHCKYVRNVVADLTSQPGSSRVAGFVVDMFCTCMIDVANEFNVPTYVYFTSNAAFLGFTLYIKTLCDDLNKDVIELSNSNTEISVPSFVKSVPTKVFWGPVKTREGLNFVLWFVGKLREAKAIMVNTFWELPHAMESLSADTSIPPVYPVGPILNLEGLWCWETV</sequence>
<dbReference type="EMBL" id="CM042018">
    <property type="protein sequence ID" value="KAI3829069.1"/>
    <property type="molecule type" value="Genomic_DNA"/>
</dbReference>
<keyword evidence="2" id="KW-1185">Reference proteome</keyword>
<organism evidence="1 2">
    <name type="scientific">Smallanthus sonchifolius</name>
    <dbReference type="NCBI Taxonomy" id="185202"/>
    <lineage>
        <taxon>Eukaryota</taxon>
        <taxon>Viridiplantae</taxon>
        <taxon>Streptophyta</taxon>
        <taxon>Embryophyta</taxon>
        <taxon>Tracheophyta</taxon>
        <taxon>Spermatophyta</taxon>
        <taxon>Magnoliopsida</taxon>
        <taxon>eudicotyledons</taxon>
        <taxon>Gunneridae</taxon>
        <taxon>Pentapetalae</taxon>
        <taxon>asterids</taxon>
        <taxon>campanulids</taxon>
        <taxon>Asterales</taxon>
        <taxon>Asteraceae</taxon>
        <taxon>Asteroideae</taxon>
        <taxon>Heliantheae alliance</taxon>
        <taxon>Millerieae</taxon>
        <taxon>Smallanthus</taxon>
    </lineage>
</organism>
<evidence type="ECO:0000313" key="2">
    <source>
        <dbReference type="Proteomes" id="UP001056120"/>
    </source>
</evidence>
<name>A0ACB9K9Z7_9ASTR</name>
<reference evidence="2" key="1">
    <citation type="journal article" date="2022" name="Mol. Ecol. Resour.">
        <title>The genomes of chicory, endive, great burdock and yacon provide insights into Asteraceae palaeo-polyploidization history and plant inulin production.</title>
        <authorList>
            <person name="Fan W."/>
            <person name="Wang S."/>
            <person name="Wang H."/>
            <person name="Wang A."/>
            <person name="Jiang F."/>
            <person name="Liu H."/>
            <person name="Zhao H."/>
            <person name="Xu D."/>
            <person name="Zhang Y."/>
        </authorList>
    </citation>
    <scope>NUCLEOTIDE SEQUENCE [LARGE SCALE GENOMIC DNA]</scope>
    <source>
        <strain evidence="2">cv. Yunnan</strain>
    </source>
</reference>
<comment type="caution">
    <text evidence="1">The sequence shown here is derived from an EMBL/GenBank/DDBJ whole genome shotgun (WGS) entry which is preliminary data.</text>
</comment>
<proteinExistence type="predicted"/>
<dbReference type="Proteomes" id="UP001056120">
    <property type="component" value="Linkage Group LG01"/>
</dbReference>
<reference evidence="1 2" key="2">
    <citation type="journal article" date="2022" name="Mol. Ecol. Resour.">
        <title>The genomes of chicory, endive, great burdock and yacon provide insights into Asteraceae paleo-polyploidization history and plant inulin production.</title>
        <authorList>
            <person name="Fan W."/>
            <person name="Wang S."/>
            <person name="Wang H."/>
            <person name="Wang A."/>
            <person name="Jiang F."/>
            <person name="Liu H."/>
            <person name="Zhao H."/>
            <person name="Xu D."/>
            <person name="Zhang Y."/>
        </authorList>
    </citation>
    <scope>NUCLEOTIDE SEQUENCE [LARGE SCALE GENOMIC DNA]</scope>
    <source>
        <strain evidence="2">cv. Yunnan</strain>
        <tissue evidence="1">Leaves</tissue>
    </source>
</reference>
<accession>A0ACB9K9Z7</accession>
<evidence type="ECO:0000313" key="1">
    <source>
        <dbReference type="EMBL" id="KAI3829069.1"/>
    </source>
</evidence>